<feature type="transmembrane region" description="Helical" evidence="7">
    <location>
        <begin position="182"/>
        <end position="201"/>
    </location>
</feature>
<comment type="caution">
    <text evidence="9">The sequence shown here is derived from an EMBL/GenBank/DDBJ whole genome shotgun (WGS) entry which is preliminary data.</text>
</comment>
<comment type="similarity">
    <text evidence="7">Belongs to the binding-protein-dependent transport system permease family.</text>
</comment>
<dbReference type="PANTHER" id="PTHR30151">
    <property type="entry name" value="ALKANE SULFONATE ABC TRANSPORTER-RELATED, MEMBRANE SUBUNIT"/>
    <property type="match status" value="1"/>
</dbReference>
<dbReference type="Pfam" id="PF00528">
    <property type="entry name" value="BPD_transp_1"/>
    <property type="match status" value="1"/>
</dbReference>
<gene>
    <name evidence="9" type="ORF">EYR15_08905</name>
</gene>
<evidence type="ECO:0000256" key="7">
    <source>
        <dbReference type="RuleBase" id="RU363032"/>
    </source>
</evidence>
<evidence type="ECO:0000256" key="5">
    <source>
        <dbReference type="ARBA" id="ARBA00022989"/>
    </source>
</evidence>
<dbReference type="PANTHER" id="PTHR30151:SF0">
    <property type="entry name" value="ABC TRANSPORTER PERMEASE PROTEIN MJ0413-RELATED"/>
    <property type="match status" value="1"/>
</dbReference>
<dbReference type="SUPFAM" id="SSF161098">
    <property type="entry name" value="MetI-like"/>
    <property type="match status" value="1"/>
</dbReference>
<dbReference type="OrthoDB" id="9799271at2"/>
<dbReference type="Gene3D" id="1.10.3720.10">
    <property type="entry name" value="MetI-like"/>
    <property type="match status" value="1"/>
</dbReference>
<evidence type="ECO:0000256" key="4">
    <source>
        <dbReference type="ARBA" id="ARBA00022692"/>
    </source>
</evidence>
<feature type="transmembrane region" description="Helical" evidence="7">
    <location>
        <begin position="267"/>
        <end position="291"/>
    </location>
</feature>
<comment type="subcellular location">
    <subcellularLocation>
        <location evidence="1 7">Cell membrane</location>
        <topology evidence="1 7">Multi-pass membrane protein</topology>
    </subcellularLocation>
</comment>
<evidence type="ECO:0000256" key="2">
    <source>
        <dbReference type="ARBA" id="ARBA00022448"/>
    </source>
</evidence>
<dbReference type="InterPro" id="IPR035906">
    <property type="entry name" value="MetI-like_sf"/>
</dbReference>
<dbReference type="InterPro" id="IPR000515">
    <property type="entry name" value="MetI-like"/>
</dbReference>
<dbReference type="PROSITE" id="PS50928">
    <property type="entry name" value="ABC_TM1"/>
    <property type="match status" value="1"/>
</dbReference>
<organism evidence="9 10">
    <name type="scientific">Hansschlegelia quercus</name>
    <dbReference type="NCBI Taxonomy" id="2528245"/>
    <lineage>
        <taxon>Bacteria</taxon>
        <taxon>Pseudomonadati</taxon>
        <taxon>Pseudomonadota</taxon>
        <taxon>Alphaproteobacteria</taxon>
        <taxon>Hyphomicrobiales</taxon>
        <taxon>Methylopilaceae</taxon>
        <taxon>Hansschlegelia</taxon>
    </lineage>
</organism>
<dbReference type="EMBL" id="SIUB01000003">
    <property type="protein sequence ID" value="TBN53895.1"/>
    <property type="molecule type" value="Genomic_DNA"/>
</dbReference>
<evidence type="ECO:0000256" key="1">
    <source>
        <dbReference type="ARBA" id="ARBA00004651"/>
    </source>
</evidence>
<keyword evidence="10" id="KW-1185">Reference proteome</keyword>
<feature type="domain" description="ABC transmembrane type-1" evidence="8">
    <location>
        <begin position="141"/>
        <end position="321"/>
    </location>
</feature>
<protein>
    <submittedName>
        <fullName evidence="9">ABC transporter permease</fullName>
    </submittedName>
</protein>
<proteinExistence type="inferred from homology"/>
<feature type="transmembrane region" description="Helical" evidence="7">
    <location>
        <begin position="36"/>
        <end position="60"/>
    </location>
</feature>
<evidence type="ECO:0000256" key="6">
    <source>
        <dbReference type="ARBA" id="ARBA00023136"/>
    </source>
</evidence>
<dbReference type="GO" id="GO:0055085">
    <property type="term" value="P:transmembrane transport"/>
    <property type="evidence" value="ECO:0007669"/>
    <property type="project" value="InterPro"/>
</dbReference>
<feature type="transmembrane region" description="Helical" evidence="7">
    <location>
        <begin position="147"/>
        <end position="170"/>
    </location>
</feature>
<evidence type="ECO:0000259" key="8">
    <source>
        <dbReference type="PROSITE" id="PS50928"/>
    </source>
</evidence>
<evidence type="ECO:0000313" key="9">
    <source>
        <dbReference type="EMBL" id="TBN53895.1"/>
    </source>
</evidence>
<keyword evidence="6 7" id="KW-0472">Membrane</keyword>
<reference evidence="9 10" key="1">
    <citation type="submission" date="2019-02" db="EMBL/GenBank/DDBJ databases">
        <title>Hansschlegelia quercus sp. nov., a novel methylotrophic bacterium from buds of oak (Quercus robur L.).</title>
        <authorList>
            <person name="Agafonova N.V."/>
            <person name="Kaparullina E.N."/>
            <person name="Grouzdev D.S."/>
            <person name="Doronina N.V."/>
        </authorList>
    </citation>
    <scope>NUCLEOTIDE SEQUENCE [LARGE SCALE GENOMIC DNA]</scope>
    <source>
        <strain evidence="9 10">Dub</strain>
    </source>
</reference>
<keyword evidence="3" id="KW-1003">Cell membrane</keyword>
<name>A0A4Q9GLF4_9HYPH</name>
<dbReference type="CDD" id="cd06261">
    <property type="entry name" value="TM_PBP2"/>
    <property type="match status" value="1"/>
</dbReference>
<keyword evidence="2 7" id="KW-0813">Transport</keyword>
<keyword evidence="5 7" id="KW-1133">Transmembrane helix</keyword>
<feature type="transmembrane region" description="Helical" evidence="7">
    <location>
        <begin position="303"/>
        <end position="324"/>
    </location>
</feature>
<evidence type="ECO:0000256" key="3">
    <source>
        <dbReference type="ARBA" id="ARBA00022475"/>
    </source>
</evidence>
<dbReference type="Proteomes" id="UP000291613">
    <property type="component" value="Unassembled WGS sequence"/>
</dbReference>
<dbReference type="GO" id="GO:0005886">
    <property type="term" value="C:plasma membrane"/>
    <property type="evidence" value="ECO:0007669"/>
    <property type="project" value="UniProtKB-SubCell"/>
</dbReference>
<sequence length="336" mass="36761">MLEAKVVATPPPTRRRALTARRLFAVGRPPAPRVRAVLGVLSFILPLTLWSAISYAPFLWHPLVEITDPGDVSYFSAGMRAPADAFAEEVEAMTAAGQAPPRGVPANPVYLPAPHEVAIALWHAATPAADAREEFRLSSSLWHSIQIIFWAFLISSAVGVPLGILCGSFSAVGRLTEPFIEFFRYLPAPAFGALAVAVLGIYDAPKIAIVVIGTFFQQVLIIATTTRRVEYALLEAAQTLGARNLKLVRRVVVPAILPDLYNDQRILLGWAWTYLIVAELVGTSSGITFFITQQARYQHFENVYAAILVLGIVGFGSDLLLAWLGRWLFPWKRTSA</sequence>
<keyword evidence="4 7" id="KW-0812">Transmembrane</keyword>
<dbReference type="AlphaFoldDB" id="A0A4Q9GLF4"/>
<evidence type="ECO:0000313" key="10">
    <source>
        <dbReference type="Proteomes" id="UP000291613"/>
    </source>
</evidence>
<accession>A0A4Q9GLF4</accession>